<dbReference type="Pfam" id="PF00119">
    <property type="entry name" value="ATP-synt_A"/>
    <property type="match status" value="1"/>
</dbReference>
<dbReference type="InterPro" id="IPR035908">
    <property type="entry name" value="F0_ATP_A_sf"/>
</dbReference>
<dbReference type="NCBIfam" id="NF004479">
    <property type="entry name" value="PRK05815.1-4"/>
    <property type="match status" value="1"/>
</dbReference>
<dbReference type="HAMAP" id="MF_01393">
    <property type="entry name" value="ATP_synth_a_bact"/>
    <property type="match status" value="1"/>
</dbReference>
<dbReference type="EMBL" id="FOGF01000014">
    <property type="protein sequence ID" value="SEQ98825.1"/>
    <property type="molecule type" value="Genomic_DNA"/>
</dbReference>
<protein>
    <recommendedName>
        <fullName evidence="11 12">ATP synthase subunit a</fullName>
    </recommendedName>
    <alternativeName>
        <fullName evidence="11">ATP synthase F0 sector subunit a</fullName>
    </alternativeName>
    <alternativeName>
        <fullName evidence="11">F-ATPase subunit 6</fullName>
    </alternativeName>
</protein>
<proteinExistence type="inferred from homology"/>
<comment type="similarity">
    <text evidence="2 11 12">Belongs to the ATPase A chain family.</text>
</comment>
<evidence type="ECO:0000256" key="4">
    <source>
        <dbReference type="ARBA" id="ARBA00022547"/>
    </source>
</evidence>
<dbReference type="PANTHER" id="PTHR42823:SF3">
    <property type="entry name" value="ATP SYNTHASE SUBUNIT A, CHLOROPLASTIC"/>
    <property type="match status" value="1"/>
</dbReference>
<dbReference type="InterPro" id="IPR023011">
    <property type="entry name" value="ATP_synth_F0_asu_AS"/>
</dbReference>
<evidence type="ECO:0000256" key="2">
    <source>
        <dbReference type="ARBA" id="ARBA00006810"/>
    </source>
</evidence>
<feature type="transmembrane region" description="Helical" evidence="11">
    <location>
        <begin position="180"/>
        <end position="201"/>
    </location>
</feature>
<feature type="transmembrane region" description="Helical" evidence="11">
    <location>
        <begin position="110"/>
        <end position="132"/>
    </location>
</feature>
<dbReference type="GO" id="GO:0046933">
    <property type="term" value="F:proton-transporting ATP synthase activity, rotational mechanism"/>
    <property type="evidence" value="ECO:0007669"/>
    <property type="project" value="UniProtKB-UniRule"/>
</dbReference>
<dbReference type="GO" id="GO:0045259">
    <property type="term" value="C:proton-transporting ATP synthase complex"/>
    <property type="evidence" value="ECO:0007669"/>
    <property type="project" value="UniProtKB-KW"/>
</dbReference>
<keyword evidence="11" id="KW-1003">Cell membrane</keyword>
<dbReference type="NCBIfam" id="TIGR01131">
    <property type="entry name" value="ATP_synt_6_or_A"/>
    <property type="match status" value="1"/>
</dbReference>
<name>A0A1H9KIS5_9LACT</name>
<dbReference type="PANTHER" id="PTHR42823">
    <property type="entry name" value="ATP SYNTHASE SUBUNIT A, CHLOROPLASTIC"/>
    <property type="match status" value="1"/>
</dbReference>
<dbReference type="CDD" id="cd00310">
    <property type="entry name" value="ATP-synt_Fo_a_6"/>
    <property type="match status" value="1"/>
</dbReference>
<keyword evidence="14" id="KW-1185">Reference proteome</keyword>
<keyword evidence="6 11" id="KW-0375">Hydrogen ion transport</keyword>
<organism evidence="13 14">
    <name type="scientific">Granulicatella balaenopterae</name>
    <dbReference type="NCBI Taxonomy" id="137733"/>
    <lineage>
        <taxon>Bacteria</taxon>
        <taxon>Bacillati</taxon>
        <taxon>Bacillota</taxon>
        <taxon>Bacilli</taxon>
        <taxon>Lactobacillales</taxon>
        <taxon>Carnobacteriaceae</taxon>
        <taxon>Granulicatella</taxon>
    </lineage>
</organism>
<gene>
    <name evidence="11" type="primary">atpB</name>
    <name evidence="13" type="ORF">SAMN05421767_1146</name>
</gene>
<evidence type="ECO:0000256" key="8">
    <source>
        <dbReference type="ARBA" id="ARBA00023065"/>
    </source>
</evidence>
<keyword evidence="3 11" id="KW-0813">Transport</keyword>
<dbReference type="Gene3D" id="1.20.120.220">
    <property type="entry name" value="ATP synthase, F0 complex, subunit A"/>
    <property type="match status" value="1"/>
</dbReference>
<evidence type="ECO:0000256" key="5">
    <source>
        <dbReference type="ARBA" id="ARBA00022692"/>
    </source>
</evidence>
<feature type="transmembrane region" description="Helical" evidence="11">
    <location>
        <begin position="77"/>
        <end position="98"/>
    </location>
</feature>
<feature type="transmembrane region" description="Helical" evidence="11">
    <location>
        <begin position="19"/>
        <end position="38"/>
    </location>
</feature>
<keyword evidence="9 11" id="KW-0472">Membrane</keyword>
<dbReference type="SUPFAM" id="SSF81336">
    <property type="entry name" value="F1F0 ATP synthase subunit A"/>
    <property type="match status" value="1"/>
</dbReference>
<evidence type="ECO:0000256" key="12">
    <source>
        <dbReference type="RuleBase" id="RU000483"/>
    </source>
</evidence>
<dbReference type="OrthoDB" id="9789241at2"/>
<keyword evidence="10 11" id="KW-0066">ATP synthesis</keyword>
<dbReference type="GO" id="GO:0005886">
    <property type="term" value="C:plasma membrane"/>
    <property type="evidence" value="ECO:0007669"/>
    <property type="project" value="UniProtKB-SubCell"/>
</dbReference>
<keyword evidence="5 11" id="KW-0812">Transmembrane</keyword>
<evidence type="ECO:0000256" key="10">
    <source>
        <dbReference type="ARBA" id="ARBA00023310"/>
    </source>
</evidence>
<evidence type="ECO:0000256" key="6">
    <source>
        <dbReference type="ARBA" id="ARBA00022781"/>
    </source>
</evidence>
<comment type="function">
    <text evidence="11 12">Key component of the proton channel; it plays a direct role in the translocation of protons across the membrane.</text>
</comment>
<dbReference type="PRINTS" id="PR00123">
    <property type="entry name" value="ATPASEA"/>
</dbReference>
<sequence>MEAESKIIEILGLQFSAPIVYSTLLTCTLIIIFCIAATRRANIRPGKLQNILESIIDFTQGIIESSLDWKEGKAYHLYIFSLFSFILVANIIGLAIFIHYDEFSYFSSPTASVVVCLAFSLVTTLICHYSGVRKFGTKKYIQNSFLSPMSFMLPIKIIEEFTNTITLAFRLYGNIFAGEVLLGLVVMFASSFGLITTVFALPLEMIWQAFSVVIGAIQAYVFCTLTMVYISHKLESEH</sequence>
<feature type="transmembrane region" description="Helical" evidence="11">
    <location>
        <begin position="207"/>
        <end position="230"/>
    </location>
</feature>
<accession>A0A1H9KIS5</accession>
<evidence type="ECO:0000256" key="7">
    <source>
        <dbReference type="ARBA" id="ARBA00022989"/>
    </source>
</evidence>
<evidence type="ECO:0000256" key="9">
    <source>
        <dbReference type="ARBA" id="ARBA00023136"/>
    </source>
</evidence>
<keyword evidence="8 11" id="KW-0406">Ion transport</keyword>
<keyword evidence="4 11" id="KW-0138">CF(0)</keyword>
<evidence type="ECO:0000313" key="14">
    <source>
        <dbReference type="Proteomes" id="UP000198556"/>
    </source>
</evidence>
<dbReference type="PROSITE" id="PS00449">
    <property type="entry name" value="ATPASE_A"/>
    <property type="match status" value="1"/>
</dbReference>
<dbReference type="InterPro" id="IPR045082">
    <property type="entry name" value="ATP_syn_F0_a_bact/chloroplast"/>
</dbReference>
<evidence type="ECO:0000256" key="11">
    <source>
        <dbReference type="HAMAP-Rule" id="MF_01393"/>
    </source>
</evidence>
<keyword evidence="7 11" id="KW-1133">Transmembrane helix</keyword>
<evidence type="ECO:0000313" key="13">
    <source>
        <dbReference type="EMBL" id="SEQ98825.1"/>
    </source>
</evidence>
<dbReference type="GO" id="GO:0042777">
    <property type="term" value="P:proton motive force-driven plasma membrane ATP synthesis"/>
    <property type="evidence" value="ECO:0007669"/>
    <property type="project" value="TreeGrafter"/>
</dbReference>
<evidence type="ECO:0000256" key="3">
    <source>
        <dbReference type="ARBA" id="ARBA00022448"/>
    </source>
</evidence>
<dbReference type="InterPro" id="IPR000568">
    <property type="entry name" value="ATP_synth_F0_asu"/>
</dbReference>
<evidence type="ECO:0000256" key="1">
    <source>
        <dbReference type="ARBA" id="ARBA00004141"/>
    </source>
</evidence>
<reference evidence="13 14" key="1">
    <citation type="submission" date="2016-10" db="EMBL/GenBank/DDBJ databases">
        <authorList>
            <person name="de Groot N.N."/>
        </authorList>
    </citation>
    <scope>NUCLEOTIDE SEQUENCE [LARGE SCALE GENOMIC DNA]</scope>
    <source>
        <strain evidence="13 14">DSM 15827</strain>
    </source>
</reference>
<dbReference type="Proteomes" id="UP000198556">
    <property type="component" value="Unassembled WGS sequence"/>
</dbReference>
<dbReference type="RefSeq" id="WP_089746495.1">
    <property type="nucleotide sequence ID" value="NZ_FOGF01000014.1"/>
</dbReference>
<dbReference type="AlphaFoldDB" id="A0A1H9KIS5"/>
<dbReference type="STRING" id="137733.SAMN05421767_1146"/>
<comment type="subcellular location">
    <subcellularLocation>
        <location evidence="11 12">Cell membrane</location>
        <topology evidence="11 12">Multi-pass membrane protein</topology>
    </subcellularLocation>
    <subcellularLocation>
        <location evidence="1">Membrane</location>
        <topology evidence="1">Multi-pass membrane protein</topology>
    </subcellularLocation>
</comment>